<gene>
    <name evidence="1" type="ORF">KK1_030077</name>
</gene>
<accession>A0A151S0G1</accession>
<organism evidence="1 2">
    <name type="scientific">Cajanus cajan</name>
    <name type="common">Pigeon pea</name>
    <name type="synonym">Cajanus indicus</name>
    <dbReference type="NCBI Taxonomy" id="3821"/>
    <lineage>
        <taxon>Eukaryota</taxon>
        <taxon>Viridiplantae</taxon>
        <taxon>Streptophyta</taxon>
        <taxon>Embryophyta</taxon>
        <taxon>Tracheophyta</taxon>
        <taxon>Spermatophyta</taxon>
        <taxon>Magnoliopsida</taxon>
        <taxon>eudicotyledons</taxon>
        <taxon>Gunneridae</taxon>
        <taxon>Pentapetalae</taxon>
        <taxon>rosids</taxon>
        <taxon>fabids</taxon>
        <taxon>Fabales</taxon>
        <taxon>Fabaceae</taxon>
        <taxon>Papilionoideae</taxon>
        <taxon>50 kb inversion clade</taxon>
        <taxon>NPAAA clade</taxon>
        <taxon>indigoferoid/millettioid clade</taxon>
        <taxon>Phaseoleae</taxon>
        <taxon>Cajanus</taxon>
    </lineage>
</organism>
<name>A0A151S0G1_CAJCA</name>
<proteinExistence type="predicted"/>
<dbReference type="Gramene" id="C.cajan_27341.t">
    <property type="protein sequence ID" value="C.cajan_27341.t"/>
    <property type="gene ID" value="C.cajan_27341"/>
</dbReference>
<dbReference type="Proteomes" id="UP000075243">
    <property type="component" value="Unassembled WGS sequence"/>
</dbReference>
<sequence length="117" mass="14106">KNVEGYSMMYKKAWKAKQKVIEHIYGNSEKLYNDVPKLIIAMKEYLSSIVIKRLLKVKRRVTPKNGLYLISNRHESIKSVYSRIDSGWTSENFMHVFYIRHITQNFMRQFKNMDKRK</sequence>
<keyword evidence="2" id="KW-1185">Reference proteome</keyword>
<protein>
    <submittedName>
        <fullName evidence="1">Uncharacterized protein</fullName>
    </submittedName>
</protein>
<feature type="non-terminal residue" evidence="1">
    <location>
        <position position="1"/>
    </location>
</feature>
<dbReference type="AlphaFoldDB" id="A0A151S0G1"/>
<evidence type="ECO:0000313" key="1">
    <source>
        <dbReference type="EMBL" id="KYP48290.1"/>
    </source>
</evidence>
<dbReference type="EMBL" id="KQ483504">
    <property type="protein sequence ID" value="KYP48290.1"/>
    <property type="molecule type" value="Genomic_DNA"/>
</dbReference>
<reference evidence="1" key="1">
    <citation type="journal article" date="2012" name="Nat. Biotechnol.">
        <title>Draft genome sequence of pigeonpea (Cajanus cajan), an orphan legume crop of resource-poor farmers.</title>
        <authorList>
            <person name="Varshney R.K."/>
            <person name="Chen W."/>
            <person name="Li Y."/>
            <person name="Bharti A.K."/>
            <person name="Saxena R.K."/>
            <person name="Schlueter J.A."/>
            <person name="Donoghue M.T."/>
            <person name="Azam S."/>
            <person name="Fan G."/>
            <person name="Whaley A.M."/>
            <person name="Farmer A.D."/>
            <person name="Sheridan J."/>
            <person name="Iwata A."/>
            <person name="Tuteja R."/>
            <person name="Penmetsa R.V."/>
            <person name="Wu W."/>
            <person name="Upadhyaya H.D."/>
            <person name="Yang S.P."/>
            <person name="Shah T."/>
            <person name="Saxena K.B."/>
            <person name="Michael T."/>
            <person name="McCombie W.R."/>
            <person name="Yang B."/>
            <person name="Zhang G."/>
            <person name="Yang H."/>
            <person name="Wang J."/>
            <person name="Spillane C."/>
            <person name="Cook D.R."/>
            <person name="May G.D."/>
            <person name="Xu X."/>
            <person name="Jackson S.A."/>
        </authorList>
    </citation>
    <scope>NUCLEOTIDE SEQUENCE [LARGE SCALE GENOMIC DNA]</scope>
</reference>
<evidence type="ECO:0000313" key="2">
    <source>
        <dbReference type="Proteomes" id="UP000075243"/>
    </source>
</evidence>